<dbReference type="EMBL" id="FJUX01000026">
    <property type="protein sequence ID" value="CZS96357.1"/>
    <property type="molecule type" value="Genomic_DNA"/>
</dbReference>
<name>A0A1E1KE83_9HELO</name>
<sequence length="126" mass="14443">MTDRCQRWLAKLEQSSDSMIGNNSAERQRIDDHWPRISGSVQKVFEHLLPRSRADLKFLPIQCELLQNIGEEDGDYLESHMEANCMLRKHHLLELWCDVSLVLHATAEYLDGGVQESPGQVAEKAK</sequence>
<protein>
    <submittedName>
        <fullName evidence="1">Uncharacterized protein</fullName>
    </submittedName>
</protein>
<gene>
    <name evidence="1" type="ORF">RAG0_05722</name>
</gene>
<dbReference type="Proteomes" id="UP000178912">
    <property type="component" value="Unassembled WGS sequence"/>
</dbReference>
<accession>A0A1E1KE83</accession>
<keyword evidence="2" id="KW-1185">Reference proteome</keyword>
<proteinExistence type="predicted"/>
<evidence type="ECO:0000313" key="2">
    <source>
        <dbReference type="Proteomes" id="UP000178912"/>
    </source>
</evidence>
<evidence type="ECO:0000313" key="1">
    <source>
        <dbReference type="EMBL" id="CZS96357.1"/>
    </source>
</evidence>
<organism evidence="1 2">
    <name type="scientific">Rhynchosporium agropyri</name>
    <dbReference type="NCBI Taxonomy" id="914238"/>
    <lineage>
        <taxon>Eukaryota</taxon>
        <taxon>Fungi</taxon>
        <taxon>Dikarya</taxon>
        <taxon>Ascomycota</taxon>
        <taxon>Pezizomycotina</taxon>
        <taxon>Leotiomycetes</taxon>
        <taxon>Helotiales</taxon>
        <taxon>Ploettnerulaceae</taxon>
        <taxon>Rhynchosporium</taxon>
    </lineage>
</organism>
<reference evidence="2" key="1">
    <citation type="submission" date="2016-03" db="EMBL/GenBank/DDBJ databases">
        <authorList>
            <person name="Guldener U."/>
        </authorList>
    </citation>
    <scope>NUCLEOTIDE SEQUENCE [LARGE SCALE GENOMIC DNA]</scope>
    <source>
        <strain evidence="2">04CH-RAC-A.6.1</strain>
    </source>
</reference>
<dbReference type="AlphaFoldDB" id="A0A1E1KE83"/>